<accession>A0A6J8ASF0</accession>
<dbReference type="GO" id="GO:0006790">
    <property type="term" value="P:sulfur compound metabolic process"/>
    <property type="evidence" value="ECO:0007669"/>
    <property type="project" value="TreeGrafter"/>
</dbReference>
<protein>
    <submittedName>
        <fullName evidence="1">Uncharacterized protein</fullName>
    </submittedName>
</protein>
<dbReference type="Proteomes" id="UP000507470">
    <property type="component" value="Unassembled WGS sequence"/>
</dbReference>
<keyword evidence="2" id="KW-1185">Reference proteome</keyword>
<reference evidence="1 2" key="1">
    <citation type="submission" date="2020-06" db="EMBL/GenBank/DDBJ databases">
        <authorList>
            <person name="Li R."/>
            <person name="Bekaert M."/>
        </authorList>
    </citation>
    <scope>NUCLEOTIDE SEQUENCE [LARGE SCALE GENOMIC DNA]</scope>
    <source>
        <strain evidence="2">wild</strain>
    </source>
</reference>
<dbReference type="PANTHER" id="PTHR10704:SF44">
    <property type="entry name" value="LD35051P-RELATED"/>
    <property type="match status" value="1"/>
</dbReference>
<name>A0A6J8ASF0_MYTCO</name>
<dbReference type="PANTHER" id="PTHR10704">
    <property type="entry name" value="CARBOHYDRATE SULFOTRANSFERASE"/>
    <property type="match status" value="1"/>
</dbReference>
<dbReference type="InterPro" id="IPR051135">
    <property type="entry name" value="Gal/GlcNAc/GalNAc_ST"/>
</dbReference>
<dbReference type="GO" id="GO:0006044">
    <property type="term" value="P:N-acetylglucosamine metabolic process"/>
    <property type="evidence" value="ECO:0007669"/>
    <property type="project" value="TreeGrafter"/>
</dbReference>
<dbReference type="OrthoDB" id="6138663at2759"/>
<dbReference type="SUPFAM" id="SSF52540">
    <property type="entry name" value="P-loop containing nucleoside triphosphate hydrolases"/>
    <property type="match status" value="1"/>
</dbReference>
<gene>
    <name evidence="1" type="ORF">MCOR_10586</name>
</gene>
<organism evidence="1 2">
    <name type="scientific">Mytilus coruscus</name>
    <name type="common">Sea mussel</name>
    <dbReference type="NCBI Taxonomy" id="42192"/>
    <lineage>
        <taxon>Eukaryota</taxon>
        <taxon>Metazoa</taxon>
        <taxon>Spiralia</taxon>
        <taxon>Lophotrochozoa</taxon>
        <taxon>Mollusca</taxon>
        <taxon>Bivalvia</taxon>
        <taxon>Autobranchia</taxon>
        <taxon>Pteriomorphia</taxon>
        <taxon>Mytilida</taxon>
        <taxon>Mytiloidea</taxon>
        <taxon>Mytilidae</taxon>
        <taxon>Mytilinae</taxon>
        <taxon>Mytilus</taxon>
    </lineage>
</organism>
<dbReference type="EMBL" id="CACVKT020001854">
    <property type="protein sequence ID" value="CAC5372525.1"/>
    <property type="molecule type" value="Genomic_DNA"/>
</dbReference>
<dbReference type="Pfam" id="PF13469">
    <property type="entry name" value="Sulfotransfer_3"/>
    <property type="match status" value="1"/>
</dbReference>
<evidence type="ECO:0000313" key="2">
    <source>
        <dbReference type="Proteomes" id="UP000507470"/>
    </source>
</evidence>
<evidence type="ECO:0000313" key="1">
    <source>
        <dbReference type="EMBL" id="CAC5372525.1"/>
    </source>
</evidence>
<dbReference type="Gene3D" id="3.40.50.300">
    <property type="entry name" value="P-loop containing nucleotide triphosphate hydrolases"/>
    <property type="match status" value="1"/>
</dbReference>
<proteinExistence type="predicted"/>
<dbReference type="GO" id="GO:0001517">
    <property type="term" value="F:N-acetylglucosamine 6-O-sulfotransferase activity"/>
    <property type="evidence" value="ECO:0007669"/>
    <property type="project" value="TreeGrafter"/>
</dbReference>
<dbReference type="AlphaFoldDB" id="A0A6J8ASF0"/>
<dbReference type="InterPro" id="IPR027417">
    <property type="entry name" value="P-loop_NTPase"/>
</dbReference>
<sequence length="301" mass="35694">MVKRTQPHVDKNVETKNSEVINEDEVRNLTKVSKVLKNIFTCNFNQLPVEILQSIWFFPQGTGHEMLIKCYNFYIDTQKHTFKVNISDSERKARCVQELETVCKSSTTVLIKTIRISFDLFPKVVSKIPDIKIVHLVRDPRAILHSRKEIGHLDYRPIKRLSRMLCTKMRENIHNYNKLKQGNRFFIKFECLAAYPHIITKTLYSNLSLKYTNQTDIWLTSHTRGNSTSFEKKYEAHVGDSLMLSLKWIFRMPKTVLKWIDRECEDVYTNLKVSDSPRLLQQYQYMNNFNIAKFYNNMCYE</sequence>